<dbReference type="GO" id="GO:0003964">
    <property type="term" value="F:RNA-directed DNA polymerase activity"/>
    <property type="evidence" value="ECO:0007669"/>
    <property type="project" value="UniProtKB-KW"/>
</dbReference>
<dbReference type="InterPro" id="IPR043502">
    <property type="entry name" value="DNA/RNA_pol_sf"/>
</dbReference>
<dbReference type="Pfam" id="PF17917">
    <property type="entry name" value="RT_RNaseH"/>
    <property type="match status" value="1"/>
</dbReference>
<dbReference type="PANTHER" id="PTHR34072">
    <property type="entry name" value="ENZYMATIC POLYPROTEIN-RELATED"/>
    <property type="match status" value="1"/>
</dbReference>
<protein>
    <recommendedName>
        <fullName evidence="7">Reverse transcriptase RNase H-like domain-containing protein</fullName>
    </recommendedName>
</protein>
<dbReference type="GO" id="GO:0016787">
    <property type="term" value="F:hydrolase activity"/>
    <property type="evidence" value="ECO:0007669"/>
    <property type="project" value="UniProtKB-KW"/>
</dbReference>
<evidence type="ECO:0000256" key="5">
    <source>
        <dbReference type="ARBA" id="ARBA00022801"/>
    </source>
</evidence>
<keyword evidence="2" id="KW-0548">Nucleotidyltransferase</keyword>
<evidence type="ECO:0000259" key="7">
    <source>
        <dbReference type="Pfam" id="PF17917"/>
    </source>
</evidence>
<dbReference type="SUPFAM" id="SSF56672">
    <property type="entry name" value="DNA/RNA polymerases"/>
    <property type="match status" value="1"/>
</dbReference>
<evidence type="ECO:0000256" key="2">
    <source>
        <dbReference type="ARBA" id="ARBA00022695"/>
    </source>
</evidence>
<dbReference type="FunFam" id="3.10.20.370:FF:000001">
    <property type="entry name" value="Retrovirus-related Pol polyprotein from transposon 17.6-like protein"/>
    <property type="match status" value="1"/>
</dbReference>
<dbReference type="PANTHER" id="PTHR34072:SF52">
    <property type="entry name" value="RIBONUCLEASE H"/>
    <property type="match status" value="1"/>
</dbReference>
<reference evidence="8" key="1">
    <citation type="journal article" date="2020" name="J Insects Food Feed">
        <title>The yellow mealworm (Tenebrio molitor) genome: a resource for the emerging insects as food and feed industry.</title>
        <authorList>
            <person name="Eriksson T."/>
            <person name="Andere A."/>
            <person name="Kelstrup H."/>
            <person name="Emery V."/>
            <person name="Picard C."/>
        </authorList>
    </citation>
    <scope>NUCLEOTIDE SEQUENCE</scope>
    <source>
        <strain evidence="8">Stoneville</strain>
        <tissue evidence="8">Whole head</tissue>
    </source>
</reference>
<keyword evidence="4" id="KW-0255">Endonuclease</keyword>
<keyword evidence="3" id="KW-0540">Nuclease</keyword>
<dbReference type="GO" id="GO:0004519">
    <property type="term" value="F:endonuclease activity"/>
    <property type="evidence" value="ECO:0007669"/>
    <property type="project" value="UniProtKB-KW"/>
</dbReference>
<feature type="domain" description="Reverse transcriptase RNase H-like" evidence="7">
    <location>
        <begin position="118"/>
        <end position="215"/>
    </location>
</feature>
<dbReference type="Proteomes" id="UP000719412">
    <property type="component" value="Unassembled WGS sequence"/>
</dbReference>
<accession>A0A8J6HMP3</accession>
<dbReference type="AlphaFoldDB" id="A0A8J6HMP3"/>
<dbReference type="InterPro" id="IPR041373">
    <property type="entry name" value="RT_RNaseH"/>
</dbReference>
<evidence type="ECO:0000256" key="1">
    <source>
        <dbReference type="ARBA" id="ARBA00022679"/>
    </source>
</evidence>
<gene>
    <name evidence="8" type="ORF">GEV33_001231</name>
</gene>
<keyword evidence="5" id="KW-0378">Hydrolase</keyword>
<name>A0A8J6HMP3_TENMO</name>
<keyword evidence="9" id="KW-1185">Reference proteome</keyword>
<organism evidence="8 9">
    <name type="scientific">Tenebrio molitor</name>
    <name type="common">Yellow mealworm beetle</name>
    <dbReference type="NCBI Taxonomy" id="7067"/>
    <lineage>
        <taxon>Eukaryota</taxon>
        <taxon>Metazoa</taxon>
        <taxon>Ecdysozoa</taxon>
        <taxon>Arthropoda</taxon>
        <taxon>Hexapoda</taxon>
        <taxon>Insecta</taxon>
        <taxon>Pterygota</taxon>
        <taxon>Neoptera</taxon>
        <taxon>Endopterygota</taxon>
        <taxon>Coleoptera</taxon>
        <taxon>Polyphaga</taxon>
        <taxon>Cucujiformia</taxon>
        <taxon>Tenebrionidae</taxon>
        <taxon>Tenebrio</taxon>
    </lineage>
</organism>
<proteinExistence type="predicted"/>
<sequence>MDNVLGSLRNTVAFPYMDDVIIPSVTIEQGLNRLRLYNKSYLGREISEDGIRPSQVKIEAVLAMTPPENVKQVRQFLGLSGYFRKFTKDYSRIVEPLPAFEKVKSILTTRPVWAIFNPQLPTELHTDASALGLGAILLQEHDGKQRVVAYYSKQTTVDQRQYHSYELETMAVVYALKHFRVYLLGMKFTVVTDCNALRTAFSKKDLIPRIGRLYLAAHLYRSIQIIWIRLRYKEIKKSKTVNFYCIVDYAHQGHY</sequence>
<keyword evidence="1" id="KW-0808">Transferase</keyword>
<evidence type="ECO:0000313" key="9">
    <source>
        <dbReference type="Proteomes" id="UP000719412"/>
    </source>
</evidence>
<comment type="caution">
    <text evidence="8">The sequence shown here is derived from an EMBL/GenBank/DDBJ whole genome shotgun (WGS) entry which is preliminary data.</text>
</comment>
<dbReference type="Gene3D" id="3.10.20.370">
    <property type="match status" value="1"/>
</dbReference>
<dbReference type="CDD" id="cd09274">
    <property type="entry name" value="RNase_HI_RT_Ty3"/>
    <property type="match status" value="1"/>
</dbReference>
<evidence type="ECO:0000256" key="6">
    <source>
        <dbReference type="ARBA" id="ARBA00022918"/>
    </source>
</evidence>
<evidence type="ECO:0000256" key="4">
    <source>
        <dbReference type="ARBA" id="ARBA00022759"/>
    </source>
</evidence>
<dbReference type="EMBL" id="JABDTM020007349">
    <property type="protein sequence ID" value="KAH0821560.1"/>
    <property type="molecule type" value="Genomic_DNA"/>
</dbReference>
<dbReference type="InterPro" id="IPR043128">
    <property type="entry name" value="Rev_trsase/Diguanyl_cyclase"/>
</dbReference>
<keyword evidence="6" id="KW-0695">RNA-directed DNA polymerase</keyword>
<evidence type="ECO:0000256" key="3">
    <source>
        <dbReference type="ARBA" id="ARBA00022722"/>
    </source>
</evidence>
<dbReference type="Gene3D" id="3.30.70.270">
    <property type="match status" value="1"/>
</dbReference>
<reference evidence="8" key="2">
    <citation type="submission" date="2021-08" db="EMBL/GenBank/DDBJ databases">
        <authorList>
            <person name="Eriksson T."/>
        </authorList>
    </citation>
    <scope>NUCLEOTIDE SEQUENCE</scope>
    <source>
        <strain evidence="8">Stoneville</strain>
        <tissue evidence="8">Whole head</tissue>
    </source>
</reference>
<evidence type="ECO:0000313" key="8">
    <source>
        <dbReference type="EMBL" id="KAH0821560.1"/>
    </source>
</evidence>